<keyword evidence="2" id="KW-1185">Reference proteome</keyword>
<reference evidence="1 2" key="1">
    <citation type="submission" date="2014-04" db="EMBL/GenBank/DDBJ databases">
        <title>Genome assembly of Hyalangium minutum DSM 14724.</title>
        <authorList>
            <person name="Sharma G."/>
            <person name="Subramanian S."/>
        </authorList>
    </citation>
    <scope>NUCLEOTIDE SEQUENCE [LARGE SCALE GENOMIC DNA]</scope>
    <source>
        <strain evidence="1 2">DSM 14724</strain>
    </source>
</reference>
<dbReference type="AlphaFoldDB" id="A0A085WWQ3"/>
<organism evidence="1 2">
    <name type="scientific">Hyalangium minutum</name>
    <dbReference type="NCBI Taxonomy" id="394096"/>
    <lineage>
        <taxon>Bacteria</taxon>
        <taxon>Pseudomonadati</taxon>
        <taxon>Myxococcota</taxon>
        <taxon>Myxococcia</taxon>
        <taxon>Myxococcales</taxon>
        <taxon>Cystobacterineae</taxon>
        <taxon>Archangiaceae</taxon>
        <taxon>Hyalangium</taxon>
    </lineage>
</organism>
<evidence type="ECO:0000313" key="1">
    <source>
        <dbReference type="EMBL" id="KFE72116.1"/>
    </source>
</evidence>
<name>A0A085WWQ3_9BACT</name>
<gene>
    <name evidence="1" type="ORF">DB31_0377</name>
</gene>
<protein>
    <submittedName>
        <fullName evidence="1">Uncharacterized protein</fullName>
    </submittedName>
</protein>
<proteinExistence type="predicted"/>
<accession>A0A085WWQ3</accession>
<evidence type="ECO:0000313" key="2">
    <source>
        <dbReference type="Proteomes" id="UP000028725"/>
    </source>
</evidence>
<comment type="caution">
    <text evidence="1">The sequence shown here is derived from an EMBL/GenBank/DDBJ whole genome shotgun (WGS) entry which is preliminary data.</text>
</comment>
<dbReference type="STRING" id="394096.DB31_0377"/>
<sequence length="74" mass="8274">MGAMLTLKDRAGLDSERLAALKTELDGLTILQDVIRWGFAQTPPSDVADVVIQDEFTHDVVLPWRDVFLVFDTT</sequence>
<dbReference type="EMBL" id="JMCB01000001">
    <property type="protein sequence ID" value="KFE72116.1"/>
    <property type="molecule type" value="Genomic_DNA"/>
</dbReference>
<dbReference type="Proteomes" id="UP000028725">
    <property type="component" value="Unassembled WGS sequence"/>
</dbReference>